<sequence>MKQIHFNMGLILPYKTQTANQNTSYTRPATTPHQTSNYTTPDQHLHPTRPATTPHQTSNYTTPDQQLHHTRPGTRPHQTSNYTTPDQQLHHTRPATTPHQTSNYTTPDQELDQTGSLKTQTANQNTSYTRPATTPHQTSNYTTPDQHLHPTRPATTPHQTSNYTTPDQQLHHTRPGTRPHQTSNYTTPDQQLHHTRPATTPHQTSNYTTPDQELDQTGSLKAAPSGGDQVIVGLNKVAETARDKLGGKAVVMDKLYTALDAANNNLVGLLDTALSTATGGLTSGLLKAVLGIDKNPVTAAIKDLSEKLKNMKNELKEMIICESLRNVEHPINVAWHQFELLGKELKALGSAAKDDDKEKLTEDFFKDYKDTWNLVDLSLFITHESSCFPSIPEVLIKKSNCHYKKMDIDISEINTYMMKALILKIVYYERGVKKNKVQIDDAIKQYHKATGALYSARRECFLNQDKLSELVETDVKAMVPDDKVKHTHLQLAEHIREGLSEAFVCYDWMVVVYKTQHKLLVLAKGHYFNNILKVHVLKSMKDYRLDILGISEMRWTGQGRLMVDGATVLYSGKQDHHTHGVGIILSSYAAKALVGWKPVNERIITARLYTRHAKATIVQVYAPTDVASEEDKDAFYNQLQTVLEEIPSYDIKMLIGDFNAKLDDDRRGLNTTVGPHGSASSTNDNGERLLMLTSTNGFSIGNTFFGHKRIHKMTWVSPGGGTRNELDYICINTRWCSSLLDVRSYRGADVGSDHFLVVGKIRLKLKKVEKVQPKRPYAVDKLKNNNVSESFREELSKKLAVPQHPSTIEEQWSLFSRTITETAEAVLGRRGTNKERWITDHTWKLIDERKVAKIKREQKRRLRSWRMEDEEYRRLDREVKKSCRNDKRRWLEEKAREAQEAAEKNNTKTL</sequence>
<feature type="compositionally biased region" description="Polar residues" evidence="1">
    <location>
        <begin position="21"/>
        <end position="42"/>
    </location>
</feature>
<evidence type="ECO:0000313" key="3">
    <source>
        <dbReference type="EMBL" id="KAK0134904.1"/>
    </source>
</evidence>
<comment type="caution">
    <text evidence="3">The sequence shown here is derived from an EMBL/GenBank/DDBJ whole genome shotgun (WGS) entry which is preliminary data.</text>
</comment>
<dbReference type="CDD" id="cd09076">
    <property type="entry name" value="L1-EN"/>
    <property type="match status" value="1"/>
</dbReference>
<keyword evidence="4" id="KW-1185">Reference proteome</keyword>
<evidence type="ECO:0000259" key="2">
    <source>
        <dbReference type="Pfam" id="PF03372"/>
    </source>
</evidence>
<evidence type="ECO:0000313" key="4">
    <source>
        <dbReference type="Proteomes" id="UP001174136"/>
    </source>
</evidence>
<dbReference type="GO" id="GO:0003824">
    <property type="term" value="F:catalytic activity"/>
    <property type="evidence" value="ECO:0007669"/>
    <property type="project" value="InterPro"/>
</dbReference>
<dbReference type="Pfam" id="PF03372">
    <property type="entry name" value="Exo_endo_phos"/>
    <property type="match status" value="1"/>
</dbReference>
<feature type="compositionally biased region" description="Polar residues" evidence="1">
    <location>
        <begin position="179"/>
        <end position="190"/>
    </location>
</feature>
<feature type="compositionally biased region" description="Polar residues" evidence="1">
    <location>
        <begin position="94"/>
        <end position="145"/>
    </location>
</feature>
<name>A0AA47M7A7_MERPO</name>
<dbReference type="InterPro" id="IPR005135">
    <property type="entry name" value="Endo/exonuclease/phosphatase"/>
</dbReference>
<protein>
    <submittedName>
        <fullName evidence="3">Craniofacial development protein 2</fullName>
    </submittedName>
</protein>
<dbReference type="InterPro" id="IPR027124">
    <property type="entry name" value="Swc5/CFDP1/2"/>
</dbReference>
<feature type="domain" description="Endonuclease/exonuclease/phosphatase" evidence="2">
    <location>
        <begin position="535"/>
        <end position="754"/>
    </location>
</feature>
<feature type="region of interest" description="Disordered" evidence="1">
    <location>
        <begin position="21"/>
        <end position="227"/>
    </location>
</feature>
<feature type="compositionally biased region" description="Polar residues" evidence="1">
    <location>
        <begin position="197"/>
        <end position="219"/>
    </location>
</feature>
<dbReference type="Proteomes" id="UP001174136">
    <property type="component" value="Unassembled WGS sequence"/>
</dbReference>
<dbReference type="EMBL" id="JAOPHQ010005531">
    <property type="protein sequence ID" value="KAK0134904.1"/>
    <property type="molecule type" value="Genomic_DNA"/>
</dbReference>
<dbReference type="InterPro" id="IPR036691">
    <property type="entry name" value="Endo/exonu/phosph_ase_sf"/>
</dbReference>
<evidence type="ECO:0000256" key="1">
    <source>
        <dbReference type="SAM" id="MobiDB-lite"/>
    </source>
</evidence>
<dbReference type="Gene3D" id="3.60.10.10">
    <property type="entry name" value="Endonuclease/exonuclease/phosphatase"/>
    <property type="match status" value="1"/>
</dbReference>
<dbReference type="SUPFAM" id="SSF56219">
    <property type="entry name" value="DNase I-like"/>
    <property type="match status" value="1"/>
</dbReference>
<proteinExistence type="predicted"/>
<gene>
    <name evidence="3" type="primary">CFDP2_49</name>
    <name evidence="3" type="ORF">N1851_029378</name>
</gene>
<feature type="compositionally biased region" description="Polar residues" evidence="1">
    <location>
        <begin position="50"/>
        <end position="65"/>
    </location>
</feature>
<reference evidence="3" key="1">
    <citation type="journal article" date="2023" name="Front. Mar. Sci.">
        <title>A new Merluccius polli reference genome to investigate the effects of global change in West African waters.</title>
        <authorList>
            <person name="Mateo J.L."/>
            <person name="Blanco-Fernandez C."/>
            <person name="Garcia-Vazquez E."/>
            <person name="Machado-Schiaffino G."/>
        </authorList>
    </citation>
    <scope>NUCLEOTIDE SEQUENCE</scope>
    <source>
        <strain evidence="3">C29</strain>
        <tissue evidence="3">Fin</tissue>
    </source>
</reference>
<organism evidence="3 4">
    <name type="scientific">Merluccius polli</name>
    <name type="common">Benguela hake</name>
    <name type="synonym">Merluccius cadenati</name>
    <dbReference type="NCBI Taxonomy" id="89951"/>
    <lineage>
        <taxon>Eukaryota</taxon>
        <taxon>Metazoa</taxon>
        <taxon>Chordata</taxon>
        <taxon>Craniata</taxon>
        <taxon>Vertebrata</taxon>
        <taxon>Euteleostomi</taxon>
        <taxon>Actinopterygii</taxon>
        <taxon>Neopterygii</taxon>
        <taxon>Teleostei</taxon>
        <taxon>Neoteleostei</taxon>
        <taxon>Acanthomorphata</taxon>
        <taxon>Zeiogadaria</taxon>
        <taxon>Gadariae</taxon>
        <taxon>Gadiformes</taxon>
        <taxon>Gadoidei</taxon>
        <taxon>Merlucciidae</taxon>
        <taxon>Merluccius</taxon>
    </lineage>
</organism>
<feature type="region of interest" description="Disordered" evidence="1">
    <location>
        <begin position="890"/>
        <end position="910"/>
    </location>
</feature>
<dbReference type="PANTHER" id="PTHR23227">
    <property type="entry name" value="BUCENTAUR RELATED"/>
    <property type="match status" value="1"/>
</dbReference>
<accession>A0AA47M7A7</accession>
<dbReference type="PANTHER" id="PTHR23227:SF67">
    <property type="entry name" value="CRANIOFACIAL DEVELOPMENT PROTEIN 2-LIKE"/>
    <property type="match status" value="1"/>
</dbReference>
<dbReference type="AlphaFoldDB" id="A0AA47M7A7"/>
<feature type="compositionally biased region" description="Polar residues" evidence="1">
    <location>
        <begin position="153"/>
        <end position="168"/>
    </location>
</feature>
<feature type="compositionally biased region" description="Polar residues" evidence="1">
    <location>
        <begin position="76"/>
        <end position="87"/>
    </location>
</feature>